<protein>
    <submittedName>
        <fullName evidence="3">Uncharacterized protein</fullName>
    </submittedName>
</protein>
<proteinExistence type="predicted"/>
<accession>A0ABS1K638</accession>
<evidence type="ECO:0000313" key="3">
    <source>
        <dbReference type="EMBL" id="MBL0707151.1"/>
    </source>
</evidence>
<reference evidence="3 4" key="1">
    <citation type="submission" date="2021-01" db="EMBL/GenBank/DDBJ databases">
        <title>Genome public.</title>
        <authorList>
            <person name="Liu C."/>
            <person name="Sun Q."/>
        </authorList>
    </citation>
    <scope>NUCLEOTIDE SEQUENCE [LARGE SCALE GENOMIC DNA]</scope>
    <source>
        <strain evidence="3 4">JC656</strain>
    </source>
</reference>
<keyword evidence="2" id="KW-0812">Transmembrane</keyword>
<feature type="transmembrane region" description="Helical" evidence="2">
    <location>
        <begin position="31"/>
        <end position="51"/>
    </location>
</feature>
<dbReference type="RefSeq" id="WP_189695385.1">
    <property type="nucleotide sequence ID" value="NZ_BNCM01000033.1"/>
</dbReference>
<feature type="region of interest" description="Disordered" evidence="1">
    <location>
        <begin position="1"/>
        <end position="27"/>
    </location>
</feature>
<evidence type="ECO:0000256" key="2">
    <source>
        <dbReference type="SAM" id="Phobius"/>
    </source>
</evidence>
<dbReference type="Proteomes" id="UP000639051">
    <property type="component" value="Unassembled WGS sequence"/>
</dbReference>
<sequence length="219" mass="22502">MDQIEHDDFSLEQGMPAEPDPHRTRKGHRTAAVIGILLAAAVVAGVGAVMWSENSAAAVAQAQAAASASQVAAANASASASAKASALAAAEALQEEQALASASAQAEADQQASVKSQMEAQGWHQASGYNYYRWEDHSNFRCGTLQCSYVLVVSEAPEGCTGGFYVEASIERGRMSVGMANGVTAALPRGKIAAVKLEDTSGTGDGNGFQLTQITCHGG</sequence>
<evidence type="ECO:0000313" key="4">
    <source>
        <dbReference type="Proteomes" id="UP000639051"/>
    </source>
</evidence>
<dbReference type="EMBL" id="JAERRC010000045">
    <property type="protein sequence ID" value="MBL0707151.1"/>
    <property type="molecule type" value="Genomic_DNA"/>
</dbReference>
<comment type="caution">
    <text evidence="3">The sequence shown here is derived from an EMBL/GenBank/DDBJ whole genome shotgun (WGS) entry which is preliminary data.</text>
</comment>
<keyword evidence="2" id="KW-0472">Membrane</keyword>
<name>A0ABS1K638_9MICC</name>
<keyword evidence="4" id="KW-1185">Reference proteome</keyword>
<keyword evidence="2" id="KW-1133">Transmembrane helix</keyword>
<organism evidence="3 4">
    <name type="scientific">Sinomonas cellulolyticus</name>
    <dbReference type="NCBI Taxonomy" id="2801916"/>
    <lineage>
        <taxon>Bacteria</taxon>
        <taxon>Bacillati</taxon>
        <taxon>Actinomycetota</taxon>
        <taxon>Actinomycetes</taxon>
        <taxon>Micrococcales</taxon>
        <taxon>Micrococcaceae</taxon>
        <taxon>Sinomonas</taxon>
    </lineage>
</organism>
<gene>
    <name evidence="3" type="ORF">JJE72_16785</name>
</gene>
<evidence type="ECO:0000256" key="1">
    <source>
        <dbReference type="SAM" id="MobiDB-lite"/>
    </source>
</evidence>